<dbReference type="AlphaFoldDB" id="Q6IGQ4"/>
<name>Q6IGQ4_DROME</name>
<protein>
    <submittedName>
        <fullName evidence="1">HDC05696</fullName>
    </submittedName>
</protein>
<accession>Q6IGQ4</accession>
<sequence>MCNIRGCSWGNCNISSDKPGRLVALCPRTQALNNQPGCKAARQPGSQGEKSRHPYRKRVCLGLQLLDFDCTPHQSCAVISDSSTRTQLKAFKRTTLRMSDVKYMKWSVQEVGKGYLSFGLLQQTELLFADMLHLPDPPTSHKPNPSLSMCNRDNTQLSIKQFGPHVFKCHEQIRSVSSSSQFLSFSLPVFSCQLLVFRCHCHRSTIPVPHSPYGQVPAEVNRMSQQQHPHPAGRK</sequence>
<evidence type="ECO:0000313" key="1">
    <source>
        <dbReference type="EMBL" id="DAA02410.1"/>
    </source>
</evidence>
<dbReference type="EMBL" id="BK003712">
    <property type="protein sequence ID" value="DAA02410.1"/>
    <property type="molecule type" value="Genomic_DNA"/>
</dbReference>
<organism evidence="1">
    <name type="scientific">Drosophila melanogaster</name>
    <name type="common">Fruit fly</name>
    <dbReference type="NCBI Taxonomy" id="7227"/>
    <lineage>
        <taxon>Eukaryota</taxon>
        <taxon>Metazoa</taxon>
        <taxon>Ecdysozoa</taxon>
        <taxon>Arthropoda</taxon>
        <taxon>Hexapoda</taxon>
        <taxon>Insecta</taxon>
        <taxon>Pterygota</taxon>
        <taxon>Neoptera</taxon>
        <taxon>Endopterygota</taxon>
        <taxon>Diptera</taxon>
        <taxon>Brachycera</taxon>
        <taxon>Muscomorpha</taxon>
        <taxon>Ephydroidea</taxon>
        <taxon>Drosophilidae</taxon>
        <taxon>Drosophila</taxon>
        <taxon>Sophophora</taxon>
    </lineage>
</organism>
<proteinExistence type="predicted"/>
<reference evidence="1" key="1">
    <citation type="journal article" date="2003" name="Genome Biol.">
        <title>An integrated gene annotation and transcriptional profiling approach towards the full gene content of the Drosophila genome.</title>
        <authorList>
            <person name="Hild M."/>
            <person name="Beckmann B."/>
            <person name="Haas S.A."/>
            <person name="Koch B."/>
            <person name="Solovyev V."/>
            <person name="Busold C."/>
            <person name="Fellenberg K."/>
            <person name="Boutros M."/>
            <person name="Vingron M."/>
            <person name="Sauer F."/>
            <person name="Hoheisel J.D."/>
            <person name="Paro R."/>
        </authorList>
    </citation>
    <scope>NUCLEOTIDE SEQUENCE</scope>
</reference>
<gene>
    <name evidence="1" type="ORF">HDC05696</name>
</gene>